<dbReference type="EMBL" id="HG529514">
    <property type="protein sequence ID" value="CDI51723.1"/>
    <property type="molecule type" value="Genomic_DNA"/>
</dbReference>
<dbReference type="GO" id="GO:0005637">
    <property type="term" value="C:nuclear inner membrane"/>
    <property type="evidence" value="ECO:0007669"/>
    <property type="project" value="UniProtKB-SubCell"/>
</dbReference>
<keyword evidence="4 7" id="KW-0472">Membrane</keyword>
<evidence type="ECO:0000256" key="3">
    <source>
        <dbReference type="ARBA" id="ARBA00022989"/>
    </source>
</evidence>
<dbReference type="PANTHER" id="PTHR28538:SF1">
    <property type="entry name" value="INTEGRAL INNER NUCLEAR MEMBRANE PROTEIN IMA1"/>
    <property type="match status" value="1"/>
</dbReference>
<accession>A0A077QZB4</accession>
<feature type="region of interest" description="Disordered" evidence="6">
    <location>
        <begin position="241"/>
        <end position="262"/>
    </location>
</feature>
<protein>
    <recommendedName>
        <fullName evidence="8">Ima1 N-terminal domain-containing protein</fullName>
    </recommendedName>
</protein>
<feature type="transmembrane region" description="Helical" evidence="7">
    <location>
        <begin position="377"/>
        <end position="402"/>
    </location>
</feature>
<keyword evidence="5" id="KW-0539">Nucleus</keyword>
<feature type="region of interest" description="Disordered" evidence="6">
    <location>
        <begin position="637"/>
        <end position="659"/>
    </location>
</feature>
<evidence type="ECO:0000313" key="9">
    <source>
        <dbReference type="EMBL" id="CDI51723.1"/>
    </source>
</evidence>
<evidence type="ECO:0000256" key="2">
    <source>
        <dbReference type="ARBA" id="ARBA00022692"/>
    </source>
</evidence>
<keyword evidence="3 7" id="KW-1133">Transmembrane helix</keyword>
<keyword evidence="2 7" id="KW-0812">Transmembrane</keyword>
<evidence type="ECO:0000259" key="8">
    <source>
        <dbReference type="Pfam" id="PF09779"/>
    </source>
</evidence>
<evidence type="ECO:0000256" key="7">
    <source>
        <dbReference type="SAM" id="Phobius"/>
    </source>
</evidence>
<organism evidence="9">
    <name type="scientific">Melanopsichium pennsylvanicum 4</name>
    <dbReference type="NCBI Taxonomy" id="1398559"/>
    <lineage>
        <taxon>Eukaryota</taxon>
        <taxon>Fungi</taxon>
        <taxon>Dikarya</taxon>
        <taxon>Basidiomycota</taxon>
        <taxon>Ustilaginomycotina</taxon>
        <taxon>Ustilaginomycetes</taxon>
        <taxon>Ustilaginales</taxon>
        <taxon>Ustilaginaceae</taxon>
        <taxon>Melanopsichium</taxon>
    </lineage>
</organism>
<evidence type="ECO:0000256" key="5">
    <source>
        <dbReference type="ARBA" id="ARBA00023242"/>
    </source>
</evidence>
<dbReference type="GO" id="GO:0044732">
    <property type="term" value="C:mitotic spindle pole body"/>
    <property type="evidence" value="ECO:0007669"/>
    <property type="project" value="TreeGrafter"/>
</dbReference>
<feature type="transmembrane region" description="Helical" evidence="7">
    <location>
        <begin position="329"/>
        <end position="349"/>
    </location>
</feature>
<sequence length="659" mass="72829">MWRLLSRSSRGVSGYPQRECFFCCITSLILPPYKPGSSSAPGPVSFGDGLSVHSSDVATSSTTTISTGTPTNWFCANCHCQNVSTRDGTPVEQYTRPMWDEDWNRNRSDLLRHTRPQVLPAKAIAMSSPIHRTSFATNANLDEESFNFCHTCQTNQVLSLNMLSDYLPSEDDSEYQQKLTQLSQYQASIAARYPAVCADCQPKVQQRICERDQFARSWSLGRWLDLKKKASNADLHSANERAKLDSAGKPAQRASLPAPQSAANRSLWSKSVRLLSKALTIESGSTSSKLIFALVNMSIFGLYLITWLWPLTAISTLQRASKRIETEPMPLLTISILTLTFSCLPKLFVECYRMEPLKRSIESARARRIRVEAQGICLWRATQLVILVLRICTLLAVVIASATPEWFRVVLDWLEACTDTSSIRLLRLAALTMLMSEISLMALAGSRLRVQTASPLQLVSKPSLSNSRHVKSTDVAADPLLTSLSLDDQPTRATFAFGQMGGLHDSMTDSIMDDSTWIPSIQHDMDGDAVMEDAAHYAARVSTCSDDEDWEHGSGRICAPPSASNWAASWGKGAPLQKRASAIPATMMKSASIGNGVTQASSRYKDFELGPQRFWEPQKPTGLEDVFVRAVSLDERPQSDLEPNSGARSGGWSKWFGFT</sequence>
<dbReference type="PANTHER" id="PTHR28538">
    <property type="entry name" value="INTEGRAL INNER NUCLEAR MEMBRANE PROTEIN IMA1"/>
    <property type="match status" value="1"/>
</dbReference>
<evidence type="ECO:0000256" key="1">
    <source>
        <dbReference type="ARBA" id="ARBA00004473"/>
    </source>
</evidence>
<dbReference type="Pfam" id="PF09779">
    <property type="entry name" value="Ima1_N"/>
    <property type="match status" value="1"/>
</dbReference>
<dbReference type="InterPro" id="IPR018617">
    <property type="entry name" value="Ima1_N"/>
</dbReference>
<proteinExistence type="predicted"/>
<dbReference type="GO" id="GO:0071765">
    <property type="term" value="P:nuclear inner membrane organization"/>
    <property type="evidence" value="ECO:0007669"/>
    <property type="project" value="InterPro"/>
</dbReference>
<evidence type="ECO:0000256" key="4">
    <source>
        <dbReference type="ARBA" id="ARBA00023136"/>
    </source>
</evidence>
<dbReference type="InterPro" id="IPR042321">
    <property type="entry name" value="Ima1"/>
</dbReference>
<comment type="subcellular location">
    <subcellularLocation>
        <location evidence="1">Nucleus inner membrane</location>
        <topology evidence="1">Multi-pass membrane protein</topology>
    </subcellularLocation>
</comment>
<dbReference type="AlphaFoldDB" id="A0A077QZB4"/>
<feature type="domain" description="Ima1 N-terminal" evidence="8">
    <location>
        <begin position="63"/>
        <end position="204"/>
    </location>
</feature>
<reference evidence="9" key="1">
    <citation type="journal article" date="2014" name="Genome Biol. Evol.">
        <title>Gene Loss Rather Than Gene Gain Is Associated with a Host Jump from Monocots to Dicots in the Smut Fungus Melanopsichium pennsylvanicum.</title>
        <authorList>
            <person name="Sharma R."/>
            <person name="Mishra B."/>
            <person name="Runge F."/>
            <person name="Thines M."/>
        </authorList>
    </citation>
    <scope>NUCLEOTIDE SEQUENCE</scope>
    <source>
        <strain evidence="9">4</strain>
    </source>
</reference>
<feature type="transmembrane region" description="Helical" evidence="7">
    <location>
        <begin position="290"/>
        <end position="309"/>
    </location>
</feature>
<dbReference type="GO" id="GO:0034992">
    <property type="term" value="C:microtubule organizing center attachment site"/>
    <property type="evidence" value="ECO:0007669"/>
    <property type="project" value="TreeGrafter"/>
</dbReference>
<evidence type="ECO:0000256" key="6">
    <source>
        <dbReference type="SAM" id="MobiDB-lite"/>
    </source>
</evidence>
<dbReference type="GO" id="GO:0034506">
    <property type="term" value="C:chromosome, centromeric core domain"/>
    <property type="evidence" value="ECO:0007669"/>
    <property type="project" value="TreeGrafter"/>
</dbReference>
<name>A0A077QZB4_9BASI</name>